<organism evidence="4 5">
    <name type="scientific">Phytophthora cactorum</name>
    <dbReference type="NCBI Taxonomy" id="29920"/>
    <lineage>
        <taxon>Eukaryota</taxon>
        <taxon>Sar</taxon>
        <taxon>Stramenopiles</taxon>
        <taxon>Oomycota</taxon>
        <taxon>Peronosporomycetes</taxon>
        <taxon>Peronosporales</taxon>
        <taxon>Peronosporaceae</taxon>
        <taxon>Phytophthora</taxon>
    </lineage>
</organism>
<dbReference type="AlphaFoldDB" id="A0A329S8T1"/>
<dbReference type="PANTHER" id="PTHR48471:SF1">
    <property type="entry name" value="DDE TNP4 DOMAIN-CONTAINING PROTEIN"/>
    <property type="match status" value="1"/>
</dbReference>
<sequence length="180" mass="20124">THTHTLSKTLRRADDELGAALKDSAPTRISWPSPARQIELAKLVEAREPLLTHTFGFIDEKNVRAQQPSNADLQNAMYNGWLHTVFVTGTICFSVDGCIIWARHNYPGSWNDSDTSLGFRNNLLDPTYCPDARMNVVSDSVFPCSTEMTGRILTPRKDGDLERILPSLRSSARTLHNVIT</sequence>
<name>A0A329S8T1_9STRA</name>
<evidence type="ECO:0000256" key="1">
    <source>
        <dbReference type="ARBA" id="ARBA00001968"/>
    </source>
</evidence>
<evidence type="ECO:0000259" key="3">
    <source>
        <dbReference type="Pfam" id="PF13359"/>
    </source>
</evidence>
<comment type="caution">
    <text evidence="4">The sequence shown here is derived from an EMBL/GenBank/DDBJ whole genome shotgun (WGS) entry which is preliminary data.</text>
</comment>
<dbReference type="OrthoDB" id="114177at2759"/>
<feature type="non-terminal residue" evidence="4">
    <location>
        <position position="1"/>
    </location>
</feature>
<dbReference type="PANTHER" id="PTHR48471">
    <property type="entry name" value="DDE TNP4 DOMAIN-CONTAINING PROTEIN"/>
    <property type="match status" value="1"/>
</dbReference>
<dbReference type="EMBL" id="MJFZ01000242">
    <property type="protein sequence ID" value="RAW33304.1"/>
    <property type="molecule type" value="Genomic_DNA"/>
</dbReference>
<dbReference type="Pfam" id="PF13359">
    <property type="entry name" value="DDE_Tnp_4"/>
    <property type="match status" value="1"/>
</dbReference>
<accession>A0A329S8T1</accession>
<evidence type="ECO:0000313" key="5">
    <source>
        <dbReference type="Proteomes" id="UP000251314"/>
    </source>
</evidence>
<dbReference type="GO" id="GO:0046872">
    <property type="term" value="F:metal ion binding"/>
    <property type="evidence" value="ECO:0007669"/>
    <property type="project" value="UniProtKB-KW"/>
</dbReference>
<evidence type="ECO:0000313" key="4">
    <source>
        <dbReference type="EMBL" id="RAW33304.1"/>
    </source>
</evidence>
<dbReference type="Proteomes" id="UP000251314">
    <property type="component" value="Unassembled WGS sequence"/>
</dbReference>
<feature type="domain" description="DDE Tnp4" evidence="3">
    <location>
        <begin position="59"/>
        <end position="157"/>
    </location>
</feature>
<keyword evidence="2" id="KW-0479">Metal-binding</keyword>
<evidence type="ECO:0000256" key="2">
    <source>
        <dbReference type="ARBA" id="ARBA00022723"/>
    </source>
</evidence>
<proteinExistence type="predicted"/>
<keyword evidence="5" id="KW-1185">Reference proteome</keyword>
<comment type="cofactor">
    <cofactor evidence="1">
        <name>a divalent metal cation</name>
        <dbReference type="ChEBI" id="CHEBI:60240"/>
    </cofactor>
</comment>
<dbReference type="VEuPathDB" id="FungiDB:PC110_g10354"/>
<reference evidence="4 5" key="1">
    <citation type="submission" date="2018-01" db="EMBL/GenBank/DDBJ databases">
        <title>Draft genome of the strawberry crown rot pathogen Phytophthora cactorum.</title>
        <authorList>
            <person name="Armitage A.D."/>
            <person name="Lysoe E."/>
            <person name="Nellist C.F."/>
            <person name="Harrison R.J."/>
            <person name="Brurberg M.B."/>
        </authorList>
    </citation>
    <scope>NUCLEOTIDE SEQUENCE [LARGE SCALE GENOMIC DNA]</scope>
    <source>
        <strain evidence="4 5">10300</strain>
    </source>
</reference>
<gene>
    <name evidence="4" type="ORF">PC110_g10354</name>
</gene>
<dbReference type="InterPro" id="IPR027806">
    <property type="entry name" value="HARBI1_dom"/>
</dbReference>
<protein>
    <recommendedName>
        <fullName evidence="3">DDE Tnp4 domain-containing protein</fullName>
    </recommendedName>
</protein>